<organism evidence="4 5">
    <name type="scientific">Nostoc cf. commune SO-36</name>
    <dbReference type="NCBI Taxonomy" id="449208"/>
    <lineage>
        <taxon>Bacteria</taxon>
        <taxon>Bacillati</taxon>
        <taxon>Cyanobacteriota</taxon>
        <taxon>Cyanophyceae</taxon>
        <taxon>Nostocales</taxon>
        <taxon>Nostocaceae</taxon>
        <taxon>Nostoc</taxon>
    </lineage>
</organism>
<dbReference type="Pfam" id="PF13023">
    <property type="entry name" value="HD_3"/>
    <property type="match status" value="1"/>
</dbReference>
<evidence type="ECO:0000313" key="4">
    <source>
        <dbReference type="EMBL" id="BDI18169.1"/>
    </source>
</evidence>
<protein>
    <submittedName>
        <fullName evidence="4">Hydrolase</fullName>
    </submittedName>
</protein>
<evidence type="ECO:0000313" key="5">
    <source>
        <dbReference type="Proteomes" id="UP001055453"/>
    </source>
</evidence>
<evidence type="ECO:0000256" key="2">
    <source>
        <dbReference type="ARBA" id="ARBA00022801"/>
    </source>
</evidence>
<dbReference type="InterPro" id="IPR039356">
    <property type="entry name" value="YfbR/HDDC2"/>
</dbReference>
<feature type="domain" description="HD" evidence="3">
    <location>
        <begin position="63"/>
        <end position="225"/>
    </location>
</feature>
<sequence length="249" mass="28347">METRQHSQAFFNGYTEKISCRFTKVFEIVTYNPKSNQPHPQSKLEIQVQINRLTQQIQFIIEIDQLKQVMRQTLLTDGSRRENSAEHSWHIAMMASVLAEYAPEGVDIFHAIKMLLIHDLVEIDAGDTFCYDVQGNDSKAAREAQAALRLFGLLPADQGRELRLVWDEFEAGETPTAKFAAALDRIQPLLHNQQTQGGTWRIHGIRRDQVMKRVAPVETGAPELWPFVLQLIDDCVTAGYIKETSSLKI</sequence>
<dbReference type="PANTHER" id="PTHR11845">
    <property type="entry name" value="5'-DEOXYNUCLEOTIDASE HDDC2"/>
    <property type="match status" value="1"/>
</dbReference>
<accession>A0ABN6Q8H2</accession>
<keyword evidence="2 4" id="KW-0378">Hydrolase</keyword>
<gene>
    <name evidence="4" type="ORF">ANSO36C_39710</name>
</gene>
<dbReference type="Gene3D" id="1.10.3210.10">
    <property type="entry name" value="Hypothetical protein af1432"/>
    <property type="match status" value="1"/>
</dbReference>
<dbReference type="GO" id="GO:0016787">
    <property type="term" value="F:hydrolase activity"/>
    <property type="evidence" value="ECO:0007669"/>
    <property type="project" value="UniProtKB-KW"/>
</dbReference>
<reference evidence="4" key="1">
    <citation type="submission" date="2022-04" db="EMBL/GenBank/DDBJ databases">
        <title>Complete genome sequence of a cyanobacterium, Nostoc sp. SO-36, isolated in Antarctica.</title>
        <authorList>
            <person name="Kanesaki Y."/>
            <person name="Effendi D."/>
            <person name="Sakamoto T."/>
            <person name="Ohtani S."/>
            <person name="Awai K."/>
        </authorList>
    </citation>
    <scope>NUCLEOTIDE SEQUENCE</scope>
    <source>
        <strain evidence="4">SO-36</strain>
    </source>
</reference>
<keyword evidence="5" id="KW-1185">Reference proteome</keyword>
<dbReference type="Proteomes" id="UP001055453">
    <property type="component" value="Chromosome"/>
</dbReference>
<dbReference type="SUPFAM" id="SSF109604">
    <property type="entry name" value="HD-domain/PDEase-like"/>
    <property type="match status" value="1"/>
</dbReference>
<evidence type="ECO:0000256" key="1">
    <source>
        <dbReference type="ARBA" id="ARBA00022723"/>
    </source>
</evidence>
<evidence type="ECO:0000259" key="3">
    <source>
        <dbReference type="Pfam" id="PF13023"/>
    </source>
</evidence>
<dbReference type="PANTHER" id="PTHR11845:SF13">
    <property type="entry name" value="5'-DEOXYNUCLEOTIDASE HDDC2"/>
    <property type="match status" value="1"/>
</dbReference>
<proteinExistence type="predicted"/>
<dbReference type="InterPro" id="IPR006674">
    <property type="entry name" value="HD_domain"/>
</dbReference>
<name>A0ABN6Q8H2_NOSCO</name>
<keyword evidence="1" id="KW-0479">Metal-binding</keyword>
<dbReference type="EMBL" id="AP025732">
    <property type="protein sequence ID" value="BDI18169.1"/>
    <property type="molecule type" value="Genomic_DNA"/>
</dbReference>